<organism evidence="1 2">
    <name type="scientific">Botryosphaeria dothidea</name>
    <dbReference type="NCBI Taxonomy" id="55169"/>
    <lineage>
        <taxon>Eukaryota</taxon>
        <taxon>Fungi</taxon>
        <taxon>Dikarya</taxon>
        <taxon>Ascomycota</taxon>
        <taxon>Pezizomycotina</taxon>
        <taxon>Dothideomycetes</taxon>
        <taxon>Dothideomycetes incertae sedis</taxon>
        <taxon>Botryosphaeriales</taxon>
        <taxon>Botryosphaeriaceae</taxon>
        <taxon>Botryosphaeria</taxon>
    </lineage>
</organism>
<evidence type="ECO:0000313" key="1">
    <source>
        <dbReference type="EMBL" id="KAF4310724.1"/>
    </source>
</evidence>
<protein>
    <submittedName>
        <fullName evidence="1">Uncharacterized protein</fullName>
    </submittedName>
</protein>
<reference evidence="1" key="1">
    <citation type="submission" date="2020-04" db="EMBL/GenBank/DDBJ databases">
        <title>Genome Assembly and Annotation of Botryosphaeria dothidea sdau 11-99, a Latent Pathogen of Apple Fruit Ring Rot in China.</title>
        <authorList>
            <person name="Yu C."/>
            <person name="Diao Y."/>
            <person name="Lu Q."/>
            <person name="Zhao J."/>
            <person name="Cui S."/>
            <person name="Peng C."/>
            <person name="He B."/>
            <person name="Liu H."/>
        </authorList>
    </citation>
    <scope>NUCLEOTIDE SEQUENCE [LARGE SCALE GENOMIC DNA]</scope>
    <source>
        <strain evidence="1">Sdau11-99</strain>
    </source>
</reference>
<sequence>MEIFGPDLLYCILIELQATHRPSIFTATLVSKDWHAVAQRIIDSRIDPLIISPGSEARCAKIFQRLQDNGFCKRVHRICVKELYASGTMPEMAALPNHPLAGQRAAGEYGLLDRRSAVTWAQLDRLTELIPTLPSLSNFEWSAKARIPPCILAALSQRPSCSIHIHLREKPSSTKSITFAALETPASLSSLHLVVPQLVTLSTIIPATNSAMLLDLGNLIAASSRTLRSLAIHAAGRIRPVSAEPYTAVTNFSWLTGALTTPLRLRNLTLLNFCACEAEHGNPLANVIGEGDLHSIHLTCPAVLKLMPESAQARRLKLRLDSGRVRRCAREHPDLRAVRSFLVGQRALKALEVLNGVGIMHSGPFEGPRELLEHLGKTLEVLEVGDEDTWPEGRQTRAVEGVVLGRADMLSLLGNCCTRLKDVGIGMPRADADFDASLQSVKQHLRAVHRLHLFVEAEKPGDGRFRSAMTLDRAVSVWHILRAEPRPMRMLERLIIEVGPPVSLDRSGSRIEDMHLSKLWRKYRVEFRHGPGKSGTVACLQQIEEAEES</sequence>
<gene>
    <name evidence="1" type="ORF">GTA08_BOTSDO13655</name>
</gene>
<dbReference type="OrthoDB" id="3939962at2759"/>
<accession>A0A8H4J0U7</accession>
<keyword evidence="2" id="KW-1185">Reference proteome</keyword>
<proteinExistence type="predicted"/>
<dbReference type="AlphaFoldDB" id="A0A8H4J0U7"/>
<name>A0A8H4J0U7_9PEZI</name>
<dbReference type="Proteomes" id="UP000572817">
    <property type="component" value="Unassembled WGS sequence"/>
</dbReference>
<comment type="caution">
    <text evidence="1">The sequence shown here is derived from an EMBL/GenBank/DDBJ whole genome shotgun (WGS) entry which is preliminary data.</text>
</comment>
<evidence type="ECO:0000313" key="2">
    <source>
        <dbReference type="Proteomes" id="UP000572817"/>
    </source>
</evidence>
<dbReference type="EMBL" id="WWBZ02000013">
    <property type="protein sequence ID" value="KAF4310724.1"/>
    <property type="molecule type" value="Genomic_DNA"/>
</dbReference>